<keyword evidence="7 11" id="KW-0408">Iron</keyword>
<dbReference type="PANTHER" id="PTHR30182">
    <property type="entry name" value="L-SERINE DEHYDRATASE"/>
    <property type="match status" value="1"/>
</dbReference>
<name>A0A1M6IC34_9FIRM</name>
<proteinExistence type="inferred from homology"/>
<dbReference type="NCBIfam" id="TIGR00718">
    <property type="entry name" value="sda_alpha"/>
    <property type="match status" value="1"/>
</dbReference>
<keyword evidence="5 11" id="KW-0004">4Fe-4S</keyword>
<comment type="cofactor">
    <cofactor evidence="1 11">
        <name>[4Fe-4S] cluster</name>
        <dbReference type="ChEBI" id="CHEBI:49883"/>
    </cofactor>
</comment>
<dbReference type="Pfam" id="PF03313">
    <property type="entry name" value="SDH_alpha"/>
    <property type="match status" value="1"/>
</dbReference>
<evidence type="ECO:0000256" key="8">
    <source>
        <dbReference type="ARBA" id="ARBA00023014"/>
    </source>
</evidence>
<dbReference type="GO" id="GO:0006094">
    <property type="term" value="P:gluconeogenesis"/>
    <property type="evidence" value="ECO:0007669"/>
    <property type="project" value="UniProtKB-KW"/>
</dbReference>
<dbReference type="EMBL" id="FQZL01000016">
    <property type="protein sequence ID" value="SHJ31876.1"/>
    <property type="molecule type" value="Genomic_DNA"/>
</dbReference>
<evidence type="ECO:0000256" key="7">
    <source>
        <dbReference type="ARBA" id="ARBA00023004"/>
    </source>
</evidence>
<gene>
    <name evidence="13" type="ORF">SAMN02745751_02275</name>
</gene>
<keyword evidence="14" id="KW-1185">Reference proteome</keyword>
<dbReference type="GO" id="GO:0003941">
    <property type="term" value="F:L-serine ammonia-lyase activity"/>
    <property type="evidence" value="ECO:0007669"/>
    <property type="project" value="UniProtKB-UniRule"/>
</dbReference>
<evidence type="ECO:0000259" key="12">
    <source>
        <dbReference type="Pfam" id="PF03313"/>
    </source>
</evidence>
<dbReference type="PANTHER" id="PTHR30182:SF1">
    <property type="entry name" value="L-SERINE DEHYDRATASE 1"/>
    <property type="match status" value="1"/>
</dbReference>
<comment type="pathway">
    <text evidence="2">Carbohydrate biosynthesis; gluconeogenesis.</text>
</comment>
<evidence type="ECO:0000313" key="13">
    <source>
        <dbReference type="EMBL" id="SHJ31876.1"/>
    </source>
</evidence>
<dbReference type="AlphaFoldDB" id="A0A1M6IC34"/>
<evidence type="ECO:0000256" key="6">
    <source>
        <dbReference type="ARBA" id="ARBA00022723"/>
    </source>
</evidence>
<keyword evidence="6 11" id="KW-0479">Metal-binding</keyword>
<dbReference type="InterPro" id="IPR051318">
    <property type="entry name" value="Fe-S_L-Ser"/>
</dbReference>
<organism evidence="13 14">
    <name type="scientific">Dethiosulfatibacter aminovorans DSM 17477</name>
    <dbReference type="NCBI Taxonomy" id="1121476"/>
    <lineage>
        <taxon>Bacteria</taxon>
        <taxon>Bacillati</taxon>
        <taxon>Bacillota</taxon>
        <taxon>Tissierellia</taxon>
        <taxon>Dethiosulfatibacter</taxon>
    </lineage>
</organism>
<reference evidence="13 14" key="1">
    <citation type="submission" date="2016-11" db="EMBL/GenBank/DDBJ databases">
        <authorList>
            <person name="Jaros S."/>
            <person name="Januszkiewicz K."/>
            <person name="Wedrychowicz H."/>
        </authorList>
    </citation>
    <scope>NUCLEOTIDE SEQUENCE [LARGE SCALE GENOMIC DNA]</scope>
    <source>
        <strain evidence="13 14">DSM 17477</strain>
    </source>
</reference>
<dbReference type="EC" id="4.3.1.17" evidence="11"/>
<keyword evidence="8 11" id="KW-0411">Iron-sulfur</keyword>
<evidence type="ECO:0000256" key="11">
    <source>
        <dbReference type="RuleBase" id="RU366059"/>
    </source>
</evidence>
<evidence type="ECO:0000256" key="1">
    <source>
        <dbReference type="ARBA" id="ARBA00001966"/>
    </source>
</evidence>
<feature type="domain" description="Serine dehydratase-like alpha subunit" evidence="12">
    <location>
        <begin position="15"/>
        <end position="275"/>
    </location>
</feature>
<dbReference type="InterPro" id="IPR005130">
    <property type="entry name" value="Ser_deHydtase-like_asu"/>
</dbReference>
<dbReference type="InterPro" id="IPR004642">
    <property type="entry name" value="Ser_deHydtase_asu"/>
</dbReference>
<keyword evidence="9 11" id="KW-0456">Lyase</keyword>
<evidence type="ECO:0000256" key="9">
    <source>
        <dbReference type="ARBA" id="ARBA00023239"/>
    </source>
</evidence>
<evidence type="ECO:0000256" key="5">
    <source>
        <dbReference type="ARBA" id="ARBA00022485"/>
    </source>
</evidence>
<dbReference type="OrthoDB" id="9805537at2"/>
<dbReference type="RefSeq" id="WP_073049701.1">
    <property type="nucleotide sequence ID" value="NZ_FQZL01000016.1"/>
</dbReference>
<dbReference type="GO" id="GO:0051539">
    <property type="term" value="F:4 iron, 4 sulfur cluster binding"/>
    <property type="evidence" value="ECO:0007669"/>
    <property type="project" value="UniProtKB-UniRule"/>
</dbReference>
<evidence type="ECO:0000256" key="3">
    <source>
        <dbReference type="ARBA" id="ARBA00008636"/>
    </source>
</evidence>
<evidence type="ECO:0000256" key="10">
    <source>
        <dbReference type="ARBA" id="ARBA00049406"/>
    </source>
</evidence>
<sequence length="288" mass="30041">MYNSGRALADLCSERKISISELVLIEEMENTNMDRESVLERLDEVLSIMENSSSYSLSNKVETLGGIIGGEGRKMMEYLLSGDTVTGEWIIKAMARAFACSEYNASMGKICAAPTAGSCGIIPAAILTVGEKFSLDRDVLLKGLLVSSGLGKIISENATVSGAEGGCQAECGAAAAMAAAAIVEMRGGSPEQSLHAASIALKNIMGLICDPIAGLVESPCSKRNASGVVNAMISADMALSGVESIVPFDEVVEAMYNVGLGMHQNFKETAKGGIAITETGLKLAEKIK</sequence>
<accession>A0A1M6IC34</accession>
<keyword evidence="4 11" id="KW-0312">Gluconeogenesis</keyword>
<dbReference type="STRING" id="1121476.SAMN02745751_02275"/>
<evidence type="ECO:0000256" key="2">
    <source>
        <dbReference type="ARBA" id="ARBA00004742"/>
    </source>
</evidence>
<protein>
    <recommendedName>
        <fullName evidence="11">L-serine dehydratase</fullName>
        <ecNumber evidence="11">4.3.1.17</ecNumber>
    </recommendedName>
</protein>
<dbReference type="GO" id="GO:0046872">
    <property type="term" value="F:metal ion binding"/>
    <property type="evidence" value="ECO:0007669"/>
    <property type="project" value="UniProtKB-KW"/>
</dbReference>
<comment type="catalytic activity">
    <reaction evidence="10 11">
        <text>L-serine = pyruvate + NH4(+)</text>
        <dbReference type="Rhea" id="RHEA:19169"/>
        <dbReference type="ChEBI" id="CHEBI:15361"/>
        <dbReference type="ChEBI" id="CHEBI:28938"/>
        <dbReference type="ChEBI" id="CHEBI:33384"/>
        <dbReference type="EC" id="4.3.1.17"/>
    </reaction>
</comment>
<comment type="similarity">
    <text evidence="3 11">Belongs to the iron-sulfur dependent L-serine dehydratase family.</text>
</comment>
<evidence type="ECO:0000256" key="4">
    <source>
        <dbReference type="ARBA" id="ARBA00022432"/>
    </source>
</evidence>
<dbReference type="Proteomes" id="UP000184052">
    <property type="component" value="Unassembled WGS sequence"/>
</dbReference>
<evidence type="ECO:0000313" key="14">
    <source>
        <dbReference type="Proteomes" id="UP000184052"/>
    </source>
</evidence>